<dbReference type="AlphaFoldDB" id="A0A813DK82"/>
<name>A0A813DK82_POLGL</name>
<comment type="caution">
    <text evidence="2">The sequence shown here is derived from an EMBL/GenBank/DDBJ whole genome shotgun (WGS) entry which is preliminary data.</text>
</comment>
<dbReference type="Proteomes" id="UP000654075">
    <property type="component" value="Unassembled WGS sequence"/>
</dbReference>
<evidence type="ECO:0000256" key="1">
    <source>
        <dbReference type="ARBA" id="ARBA00022803"/>
    </source>
</evidence>
<dbReference type="SMART" id="SM00028">
    <property type="entry name" value="TPR"/>
    <property type="match status" value="2"/>
</dbReference>
<sequence length="106" mass="11683">AAELFYSSALDHAQSRDFERATAAVLCNRAFVRLQSEQWQGAEEDATAALEAEPEEKLRVKALFRRGLAREALGMLQLSDRDLNLALKAAPSNEGILAAARRVREA</sequence>
<dbReference type="GO" id="GO:0101031">
    <property type="term" value="C:protein folding chaperone complex"/>
    <property type="evidence" value="ECO:0007669"/>
    <property type="project" value="TreeGrafter"/>
</dbReference>
<dbReference type="Gene3D" id="1.25.40.10">
    <property type="entry name" value="Tetratricopeptide repeat domain"/>
    <property type="match status" value="1"/>
</dbReference>
<dbReference type="InterPro" id="IPR019734">
    <property type="entry name" value="TPR_rpt"/>
</dbReference>
<proteinExistence type="predicted"/>
<gene>
    <name evidence="2" type="ORF">PGLA1383_LOCUS5355</name>
</gene>
<dbReference type="SUPFAM" id="SSF48452">
    <property type="entry name" value="TPR-like"/>
    <property type="match status" value="1"/>
</dbReference>
<evidence type="ECO:0000313" key="3">
    <source>
        <dbReference type="Proteomes" id="UP000654075"/>
    </source>
</evidence>
<keyword evidence="3" id="KW-1185">Reference proteome</keyword>
<dbReference type="PANTHER" id="PTHR46423">
    <property type="entry name" value="RNA POLYMERASE II-ASSOCIATED PROTEIN 3"/>
    <property type="match status" value="1"/>
</dbReference>
<feature type="non-terminal residue" evidence="2">
    <location>
        <position position="106"/>
    </location>
</feature>
<dbReference type="OrthoDB" id="10250354at2759"/>
<dbReference type="EMBL" id="CAJNNV010002095">
    <property type="protein sequence ID" value="CAE8586492.1"/>
    <property type="molecule type" value="Genomic_DNA"/>
</dbReference>
<feature type="non-terminal residue" evidence="2">
    <location>
        <position position="1"/>
    </location>
</feature>
<keyword evidence="1" id="KW-0802">TPR repeat</keyword>
<reference evidence="2" key="1">
    <citation type="submission" date="2021-02" db="EMBL/GenBank/DDBJ databases">
        <authorList>
            <person name="Dougan E. K."/>
            <person name="Rhodes N."/>
            <person name="Thang M."/>
            <person name="Chan C."/>
        </authorList>
    </citation>
    <scope>NUCLEOTIDE SEQUENCE</scope>
</reference>
<dbReference type="InterPro" id="IPR011990">
    <property type="entry name" value="TPR-like_helical_dom_sf"/>
</dbReference>
<evidence type="ECO:0000313" key="2">
    <source>
        <dbReference type="EMBL" id="CAE8586492.1"/>
    </source>
</evidence>
<dbReference type="InterPro" id="IPR051966">
    <property type="entry name" value="RPAP3"/>
</dbReference>
<protein>
    <submittedName>
        <fullName evidence="2">Uncharacterized protein</fullName>
    </submittedName>
</protein>
<accession>A0A813DK82</accession>
<organism evidence="2 3">
    <name type="scientific">Polarella glacialis</name>
    <name type="common">Dinoflagellate</name>
    <dbReference type="NCBI Taxonomy" id="89957"/>
    <lineage>
        <taxon>Eukaryota</taxon>
        <taxon>Sar</taxon>
        <taxon>Alveolata</taxon>
        <taxon>Dinophyceae</taxon>
        <taxon>Suessiales</taxon>
        <taxon>Suessiaceae</taxon>
        <taxon>Polarella</taxon>
    </lineage>
</organism>
<dbReference type="PANTHER" id="PTHR46423:SF1">
    <property type="entry name" value="RNA POLYMERASE II-ASSOCIATED PROTEIN 3"/>
    <property type="match status" value="1"/>
</dbReference>